<feature type="non-terminal residue" evidence="3">
    <location>
        <position position="190"/>
    </location>
</feature>
<dbReference type="EMBL" id="RWIC01000893">
    <property type="protein sequence ID" value="TKC39235.1"/>
    <property type="molecule type" value="Genomic_DNA"/>
</dbReference>
<dbReference type="AlphaFoldDB" id="A0A4U1ERJ6"/>
<gene>
    <name evidence="3" type="ORF">EI555_016281</name>
</gene>
<keyword evidence="2" id="KW-1133">Transmembrane helix</keyword>
<organism evidence="3 4">
    <name type="scientific">Monodon monoceros</name>
    <name type="common">Narwhal</name>
    <name type="synonym">Ceratodon monodon</name>
    <dbReference type="NCBI Taxonomy" id="40151"/>
    <lineage>
        <taxon>Eukaryota</taxon>
        <taxon>Metazoa</taxon>
        <taxon>Chordata</taxon>
        <taxon>Craniata</taxon>
        <taxon>Vertebrata</taxon>
        <taxon>Euteleostomi</taxon>
        <taxon>Mammalia</taxon>
        <taxon>Eutheria</taxon>
        <taxon>Laurasiatheria</taxon>
        <taxon>Artiodactyla</taxon>
        <taxon>Whippomorpha</taxon>
        <taxon>Cetacea</taxon>
        <taxon>Odontoceti</taxon>
        <taxon>Monodontidae</taxon>
        <taxon>Monodon</taxon>
    </lineage>
</organism>
<protein>
    <submittedName>
        <fullName evidence="3">Uncharacterized protein</fullName>
    </submittedName>
</protein>
<evidence type="ECO:0000313" key="3">
    <source>
        <dbReference type="EMBL" id="TKC39235.1"/>
    </source>
</evidence>
<accession>A0A4U1ERJ6</accession>
<keyword evidence="2" id="KW-0812">Transmembrane</keyword>
<feature type="transmembrane region" description="Helical" evidence="2">
    <location>
        <begin position="79"/>
        <end position="101"/>
    </location>
</feature>
<evidence type="ECO:0000256" key="1">
    <source>
        <dbReference type="SAM" id="MobiDB-lite"/>
    </source>
</evidence>
<evidence type="ECO:0000313" key="4">
    <source>
        <dbReference type="Proteomes" id="UP000308365"/>
    </source>
</evidence>
<reference evidence="4" key="1">
    <citation type="journal article" date="2019" name="IScience">
        <title>Narwhal Genome Reveals Long-Term Low Genetic Diversity despite Current Large Abundance Size.</title>
        <authorList>
            <person name="Westbury M.V."/>
            <person name="Petersen B."/>
            <person name="Garde E."/>
            <person name="Heide-Jorgensen M.P."/>
            <person name="Lorenzen E.D."/>
        </authorList>
    </citation>
    <scope>NUCLEOTIDE SEQUENCE [LARGE SCALE GENOMIC DNA]</scope>
</reference>
<name>A0A4U1ERJ6_MONMO</name>
<evidence type="ECO:0000256" key="2">
    <source>
        <dbReference type="SAM" id="Phobius"/>
    </source>
</evidence>
<dbReference type="Proteomes" id="UP000308365">
    <property type="component" value="Unassembled WGS sequence"/>
</dbReference>
<proteinExistence type="predicted"/>
<comment type="caution">
    <text evidence="3">The sequence shown here is derived from an EMBL/GenBank/DDBJ whole genome shotgun (WGS) entry which is preliminary data.</text>
</comment>
<feature type="region of interest" description="Disordered" evidence="1">
    <location>
        <begin position="136"/>
        <end position="168"/>
    </location>
</feature>
<sequence length="190" mass="20923">MSTAVISGVVESCQLSRTTLGQFSQSLDVLCALWFQLLKGFFKRDYALNQACVRNLYSETTRVIVMALVVLDSTISSRLLLPLVTAIWPIGGVIISSGIGFEKSMHSSMTHPAQRKMQSLERGCVVLGLGPSVAEERKLSTQRPKKHPSLEAAKAKSRRRPVERAHSWPLPGLDDIHPYTVLASWAGHGR</sequence>
<keyword evidence="2" id="KW-0472">Membrane</keyword>